<name>A0A8J3BH42_9BACI</name>
<dbReference type="Proteomes" id="UP000637720">
    <property type="component" value="Unassembled WGS sequence"/>
</dbReference>
<dbReference type="RefSeq" id="WP_229725853.1">
    <property type="nucleotide sequence ID" value="NZ_BMOF01000063.1"/>
</dbReference>
<dbReference type="GO" id="GO:0016491">
    <property type="term" value="F:oxidoreductase activity"/>
    <property type="evidence" value="ECO:0007669"/>
    <property type="project" value="InterPro"/>
</dbReference>
<comment type="similarity">
    <text evidence="1">Belongs to the azoreductase type 2 family.</text>
</comment>
<organism evidence="4 5">
    <name type="scientific">Calditerricola satsumensis</name>
    <dbReference type="NCBI Taxonomy" id="373054"/>
    <lineage>
        <taxon>Bacteria</taxon>
        <taxon>Bacillati</taxon>
        <taxon>Bacillota</taxon>
        <taxon>Bacilli</taxon>
        <taxon>Bacillales</taxon>
        <taxon>Bacillaceae</taxon>
        <taxon>Calditerricola</taxon>
    </lineage>
</organism>
<reference evidence="4" key="1">
    <citation type="journal article" date="2014" name="Int. J. Syst. Evol. Microbiol.">
        <title>Complete genome sequence of Corynebacterium casei LMG S-19264T (=DSM 44701T), isolated from a smear-ripened cheese.</title>
        <authorList>
            <consortium name="US DOE Joint Genome Institute (JGI-PGF)"/>
            <person name="Walter F."/>
            <person name="Albersmeier A."/>
            <person name="Kalinowski J."/>
            <person name="Ruckert C."/>
        </authorList>
    </citation>
    <scope>NUCLEOTIDE SEQUENCE</scope>
    <source>
        <strain evidence="4">JCM 14719</strain>
    </source>
</reference>
<dbReference type="Pfam" id="PF03358">
    <property type="entry name" value="FMN_red"/>
    <property type="match status" value="1"/>
</dbReference>
<evidence type="ECO:0000313" key="5">
    <source>
        <dbReference type="Proteomes" id="UP000637720"/>
    </source>
</evidence>
<proteinExistence type="inferred from homology"/>
<dbReference type="EMBL" id="BMOF01000063">
    <property type="protein sequence ID" value="GGK07505.1"/>
    <property type="molecule type" value="Genomic_DNA"/>
</dbReference>
<feature type="domain" description="NADPH-dependent FMN reductase-like" evidence="3">
    <location>
        <begin position="97"/>
        <end position="239"/>
    </location>
</feature>
<dbReference type="InterPro" id="IPR050712">
    <property type="entry name" value="NAD(P)H-dep_reductase"/>
</dbReference>
<dbReference type="GO" id="GO:0010181">
    <property type="term" value="F:FMN binding"/>
    <property type="evidence" value="ECO:0007669"/>
    <property type="project" value="TreeGrafter"/>
</dbReference>
<evidence type="ECO:0000256" key="2">
    <source>
        <dbReference type="SAM" id="Phobius"/>
    </source>
</evidence>
<sequence length="278" mass="30568">MNRNLKLLWLADALSHLGTSLYTLVLTLLALQVSRHAFGAGLVLFVTTLPYLVLGVMGGAVVDRFNRGAVARKGAGEEAACSRHSRLNLRRTGGERMNVLILSGSLRNPSHTRALLDEVATLLHERGCRVHLFDLAETTLPPCDPAYHRRPGDHPDPHVRRLVQLADAADAFVWGTPNYHNSYSGALKNALDHLTMDQFRNKPVGLVANSGGMRSTQPLDHLRIVARGLLAVAIPIQVATCDGDYAQEGGGYRLVDPTVKERLRHFVQQLVVFAERLR</sequence>
<dbReference type="InterPro" id="IPR005025">
    <property type="entry name" value="FMN_Rdtase-like_dom"/>
</dbReference>
<dbReference type="SUPFAM" id="SSF52218">
    <property type="entry name" value="Flavoproteins"/>
    <property type="match status" value="1"/>
</dbReference>
<dbReference type="GO" id="GO:0005829">
    <property type="term" value="C:cytosol"/>
    <property type="evidence" value="ECO:0007669"/>
    <property type="project" value="TreeGrafter"/>
</dbReference>
<dbReference type="AlphaFoldDB" id="A0A8J3BH42"/>
<comment type="caution">
    <text evidence="4">The sequence shown here is derived from an EMBL/GenBank/DDBJ whole genome shotgun (WGS) entry which is preliminary data.</text>
</comment>
<dbReference type="InterPro" id="IPR036259">
    <property type="entry name" value="MFS_trans_sf"/>
</dbReference>
<feature type="transmembrane region" description="Helical" evidence="2">
    <location>
        <begin position="7"/>
        <end position="31"/>
    </location>
</feature>
<dbReference type="Gene3D" id="3.40.50.360">
    <property type="match status" value="1"/>
</dbReference>
<dbReference type="InterPro" id="IPR029039">
    <property type="entry name" value="Flavoprotein-like_sf"/>
</dbReference>
<gene>
    <name evidence="4" type="ORF">GCM10007043_21900</name>
</gene>
<keyword evidence="2" id="KW-1133">Transmembrane helix</keyword>
<protein>
    <recommendedName>
        <fullName evidence="3">NADPH-dependent FMN reductase-like domain-containing protein</fullName>
    </recommendedName>
</protein>
<evidence type="ECO:0000256" key="1">
    <source>
        <dbReference type="ARBA" id="ARBA00009428"/>
    </source>
</evidence>
<keyword evidence="2" id="KW-0812">Transmembrane</keyword>
<dbReference type="SUPFAM" id="SSF103473">
    <property type="entry name" value="MFS general substrate transporter"/>
    <property type="match status" value="1"/>
</dbReference>
<feature type="transmembrane region" description="Helical" evidence="2">
    <location>
        <begin position="37"/>
        <end position="62"/>
    </location>
</feature>
<dbReference type="PANTHER" id="PTHR30543">
    <property type="entry name" value="CHROMATE REDUCTASE"/>
    <property type="match status" value="1"/>
</dbReference>
<reference evidence="4" key="2">
    <citation type="submission" date="2020-09" db="EMBL/GenBank/DDBJ databases">
        <authorList>
            <person name="Sun Q."/>
            <person name="Ohkuma M."/>
        </authorList>
    </citation>
    <scope>NUCLEOTIDE SEQUENCE</scope>
    <source>
        <strain evidence="4">JCM 14719</strain>
    </source>
</reference>
<keyword evidence="2" id="KW-0472">Membrane</keyword>
<dbReference type="PANTHER" id="PTHR30543:SF21">
    <property type="entry name" value="NAD(P)H-DEPENDENT FMN REDUCTASE LOT6"/>
    <property type="match status" value="1"/>
</dbReference>
<keyword evidence="5" id="KW-1185">Reference proteome</keyword>
<accession>A0A8J3BH42</accession>
<evidence type="ECO:0000313" key="4">
    <source>
        <dbReference type="EMBL" id="GGK07505.1"/>
    </source>
</evidence>
<evidence type="ECO:0000259" key="3">
    <source>
        <dbReference type="Pfam" id="PF03358"/>
    </source>
</evidence>